<reference evidence="1 2" key="2">
    <citation type="submission" date="2023-10" db="EMBL/GenBank/DDBJ databases">
        <authorList>
            <person name="Han X.F."/>
        </authorList>
    </citation>
    <scope>NUCLEOTIDE SEQUENCE [LARGE SCALE GENOMIC DNA]</scope>
    <source>
        <strain evidence="1 2">KCTC 39840</strain>
    </source>
</reference>
<organism evidence="1 2">
    <name type="scientific">Conexibacter stalactiti</name>
    <dbReference type="NCBI Taxonomy" id="1940611"/>
    <lineage>
        <taxon>Bacteria</taxon>
        <taxon>Bacillati</taxon>
        <taxon>Actinomycetota</taxon>
        <taxon>Thermoleophilia</taxon>
        <taxon>Solirubrobacterales</taxon>
        <taxon>Conexibacteraceae</taxon>
        <taxon>Conexibacter</taxon>
    </lineage>
</organism>
<keyword evidence="2" id="KW-1185">Reference proteome</keyword>
<proteinExistence type="predicted"/>
<accession>A0ABU4HI71</accession>
<evidence type="ECO:0000313" key="2">
    <source>
        <dbReference type="Proteomes" id="UP001284601"/>
    </source>
</evidence>
<protein>
    <submittedName>
        <fullName evidence="1">Uncharacterized protein</fullName>
    </submittedName>
</protein>
<name>A0ABU4HI71_9ACTN</name>
<evidence type="ECO:0000313" key="1">
    <source>
        <dbReference type="EMBL" id="MDW5592950.1"/>
    </source>
</evidence>
<gene>
    <name evidence="1" type="ORF">R7226_01285</name>
</gene>
<dbReference type="EMBL" id="JAWSTH010000002">
    <property type="protein sequence ID" value="MDW5592950.1"/>
    <property type="molecule type" value="Genomic_DNA"/>
</dbReference>
<comment type="caution">
    <text evidence="1">The sequence shown here is derived from an EMBL/GenBank/DDBJ whole genome shotgun (WGS) entry which is preliminary data.</text>
</comment>
<sequence length="71" mass="8155">MDLEMSCGGRRVEQTLGSNLLEVRAKALRQDDEPFLVKRFDQSGGQIRVETARCRRRRAASTCCRRRLIGM</sequence>
<reference evidence="2" key="1">
    <citation type="submission" date="2023-07" db="EMBL/GenBank/DDBJ databases">
        <title>Conexibacter stalactiti sp. nov., isolated from stalactites in a lava cave and emended description of the genus Conexibacter.</title>
        <authorList>
            <person name="Lee S.D."/>
        </authorList>
    </citation>
    <scope>NUCLEOTIDE SEQUENCE [LARGE SCALE GENOMIC DNA]</scope>
    <source>
        <strain evidence="2">KCTC 39840</strain>
    </source>
</reference>
<dbReference type="Proteomes" id="UP001284601">
    <property type="component" value="Unassembled WGS sequence"/>
</dbReference>
<dbReference type="RefSeq" id="WP_318595210.1">
    <property type="nucleotide sequence ID" value="NZ_JAWSTH010000002.1"/>
</dbReference>